<evidence type="ECO:0000256" key="3">
    <source>
        <dbReference type="ARBA" id="ARBA00022617"/>
    </source>
</evidence>
<keyword evidence="4 8" id="KW-0479">Metal-binding</keyword>
<keyword evidence="7 8" id="KW-0503">Monooxygenase</keyword>
<keyword evidence="6 8" id="KW-0408">Iron</keyword>
<evidence type="ECO:0000256" key="4">
    <source>
        <dbReference type="ARBA" id="ARBA00022723"/>
    </source>
</evidence>
<proteinExistence type="inferred from homology"/>
<evidence type="ECO:0000313" key="9">
    <source>
        <dbReference type="EMBL" id="BCI54274.1"/>
    </source>
</evidence>
<comment type="similarity">
    <text evidence="2 8">Belongs to the cytochrome P450 family.</text>
</comment>
<evidence type="ECO:0000256" key="6">
    <source>
        <dbReference type="ARBA" id="ARBA00023004"/>
    </source>
</evidence>
<comment type="cofactor">
    <cofactor evidence="1">
        <name>heme</name>
        <dbReference type="ChEBI" id="CHEBI:30413"/>
    </cofactor>
</comment>
<dbReference type="GO" id="GO:0020037">
    <property type="term" value="F:heme binding"/>
    <property type="evidence" value="ECO:0007669"/>
    <property type="project" value="InterPro"/>
</dbReference>
<sequence>MTTDFDNVDYFTDPSLVPDPHPYFDYLRSKCPVVREPHHGVVAVTGWEEANAVYRDTESFSSCISVMGPFTPMPFTPEGDDICAQIEAHRTEIPMFEHMVTMDPPQHTDARSILSRLLTPKRLKENEDFMWRLADRHIDEFIADGKCEFLAAYAKPFSLLVVADLLGVPEEDHEEFREAFGAERPGSRIGALDHETISVNPLAWADEKFSQYIEDRRRNPREDVLTSIATAKYPDGSTPEVVDVVRTATFLFAAGQETTAKLLSAALRVLGDRPDLQETLRSDRSRIPNFIEECLRMDSPVKTVFRMARKTTTVGEVDTPAGTTVMVSPGAVNRDPRRFDNPHEFDLNRRNVREHLAFSRGIHSCPGAPLARVEGRVSIERLLDRLGEISIDEERHGPRDDRSYTYEPTFILRGLTDLHITFNPPA</sequence>
<evidence type="ECO:0000256" key="8">
    <source>
        <dbReference type="RuleBase" id="RU000461"/>
    </source>
</evidence>
<protein>
    <submittedName>
        <fullName evidence="9">Cytochrome P450</fullName>
    </submittedName>
</protein>
<keyword evidence="3 8" id="KW-0349">Heme</keyword>
<gene>
    <name evidence="9" type="ORF">NIIDNTM18_35520</name>
</gene>
<dbReference type="InterPro" id="IPR002397">
    <property type="entry name" value="Cyt_P450_B"/>
</dbReference>
<dbReference type="AlphaFoldDB" id="A0A6S6P6L4"/>
<dbReference type="InterPro" id="IPR001128">
    <property type="entry name" value="Cyt_P450"/>
</dbReference>
<keyword evidence="5 8" id="KW-0560">Oxidoreductase</keyword>
<dbReference type="GO" id="GO:0036199">
    <property type="term" value="F:cholest-4-en-3-one 26-monooxygenase activity"/>
    <property type="evidence" value="ECO:0007669"/>
    <property type="project" value="TreeGrafter"/>
</dbReference>
<name>A0A6S6P6L4_9MYCO</name>
<reference evidence="9 10" key="1">
    <citation type="submission" date="2020-07" db="EMBL/GenBank/DDBJ databases">
        <title>Complete genome sequence of Mycolicibacterium litorale like strain isolated from cardiac implantable electronic device infection.</title>
        <authorList>
            <person name="Fukano H."/>
            <person name="Miyama H."/>
            <person name="Hoshino Y."/>
        </authorList>
    </citation>
    <scope>NUCLEOTIDE SEQUENCE [LARGE SCALE GENOMIC DNA]</scope>
    <source>
        <strain evidence="9 10">NIIDNTM18</strain>
    </source>
</reference>
<evidence type="ECO:0000256" key="7">
    <source>
        <dbReference type="ARBA" id="ARBA00023033"/>
    </source>
</evidence>
<dbReference type="InterPro" id="IPR017972">
    <property type="entry name" value="Cyt_P450_CS"/>
</dbReference>
<dbReference type="Pfam" id="PF00067">
    <property type="entry name" value="p450"/>
    <property type="match status" value="1"/>
</dbReference>
<dbReference type="InterPro" id="IPR036396">
    <property type="entry name" value="Cyt_P450_sf"/>
</dbReference>
<evidence type="ECO:0000313" key="10">
    <source>
        <dbReference type="Proteomes" id="UP000515734"/>
    </source>
</evidence>
<dbReference type="GO" id="GO:0005506">
    <property type="term" value="F:iron ion binding"/>
    <property type="evidence" value="ECO:0007669"/>
    <property type="project" value="InterPro"/>
</dbReference>
<evidence type="ECO:0000256" key="2">
    <source>
        <dbReference type="ARBA" id="ARBA00010617"/>
    </source>
</evidence>
<dbReference type="PANTHER" id="PTHR46696">
    <property type="entry name" value="P450, PUTATIVE (EUROFUNG)-RELATED"/>
    <property type="match status" value="1"/>
</dbReference>
<dbReference type="PROSITE" id="PS00086">
    <property type="entry name" value="CYTOCHROME_P450"/>
    <property type="match status" value="1"/>
</dbReference>
<dbReference type="PRINTS" id="PR00359">
    <property type="entry name" value="BP450"/>
</dbReference>
<organism evidence="9 10">
    <name type="scientific">Mycolicibacterium litorale</name>
    <dbReference type="NCBI Taxonomy" id="758802"/>
    <lineage>
        <taxon>Bacteria</taxon>
        <taxon>Bacillati</taxon>
        <taxon>Actinomycetota</taxon>
        <taxon>Actinomycetes</taxon>
        <taxon>Mycobacteriales</taxon>
        <taxon>Mycobacteriaceae</taxon>
        <taxon>Mycolicibacterium</taxon>
    </lineage>
</organism>
<dbReference type="EMBL" id="AP023287">
    <property type="protein sequence ID" value="BCI54274.1"/>
    <property type="molecule type" value="Genomic_DNA"/>
</dbReference>
<dbReference type="Gene3D" id="1.10.630.10">
    <property type="entry name" value="Cytochrome P450"/>
    <property type="match status" value="1"/>
</dbReference>
<dbReference type="PANTHER" id="PTHR46696:SF4">
    <property type="entry name" value="BIOTIN BIOSYNTHESIS CYTOCHROME P450"/>
    <property type="match status" value="1"/>
</dbReference>
<evidence type="ECO:0000256" key="1">
    <source>
        <dbReference type="ARBA" id="ARBA00001971"/>
    </source>
</evidence>
<dbReference type="RefSeq" id="WP_185292204.1">
    <property type="nucleotide sequence ID" value="NZ_AP023287.1"/>
</dbReference>
<dbReference type="Proteomes" id="UP000515734">
    <property type="component" value="Chromosome"/>
</dbReference>
<evidence type="ECO:0000256" key="5">
    <source>
        <dbReference type="ARBA" id="ARBA00023002"/>
    </source>
</evidence>
<dbReference type="GO" id="GO:0006707">
    <property type="term" value="P:cholesterol catabolic process"/>
    <property type="evidence" value="ECO:0007669"/>
    <property type="project" value="TreeGrafter"/>
</dbReference>
<dbReference type="GO" id="GO:0008395">
    <property type="term" value="F:steroid hydroxylase activity"/>
    <property type="evidence" value="ECO:0007669"/>
    <property type="project" value="TreeGrafter"/>
</dbReference>
<accession>A0A6S6P6L4</accession>
<dbReference type="SUPFAM" id="SSF48264">
    <property type="entry name" value="Cytochrome P450"/>
    <property type="match status" value="1"/>
</dbReference>